<feature type="domain" description="Response regulatory" evidence="4">
    <location>
        <begin position="4"/>
        <end position="142"/>
    </location>
</feature>
<dbReference type="PANTHER" id="PTHR43214">
    <property type="entry name" value="TWO-COMPONENT RESPONSE REGULATOR"/>
    <property type="match status" value="1"/>
</dbReference>
<dbReference type="InterPro" id="IPR039420">
    <property type="entry name" value="WalR-like"/>
</dbReference>
<dbReference type="InterPro" id="IPR016032">
    <property type="entry name" value="Sig_transdc_resp-reg_C-effctor"/>
</dbReference>
<dbReference type="Pfam" id="PF00196">
    <property type="entry name" value="GerE"/>
    <property type="match status" value="1"/>
</dbReference>
<dbReference type="Gene3D" id="3.40.50.2300">
    <property type="match status" value="1"/>
</dbReference>
<protein>
    <submittedName>
        <fullName evidence="5">Response regulator</fullName>
    </submittedName>
</protein>
<dbReference type="InterPro" id="IPR001789">
    <property type="entry name" value="Sig_transdc_resp-reg_receiver"/>
</dbReference>
<dbReference type="PROSITE" id="PS50043">
    <property type="entry name" value="HTH_LUXR_2"/>
    <property type="match status" value="1"/>
</dbReference>
<accession>A0A5Q2V908</accession>
<evidence type="ECO:0000259" key="3">
    <source>
        <dbReference type="PROSITE" id="PS50043"/>
    </source>
</evidence>
<dbReference type="PROSITE" id="PS50110">
    <property type="entry name" value="RESPONSE_REGULATORY"/>
    <property type="match status" value="1"/>
</dbReference>
<feature type="domain" description="HTH luxR-type" evidence="3">
    <location>
        <begin position="160"/>
        <end position="225"/>
    </location>
</feature>
<comment type="caution">
    <text evidence="2">Lacks conserved residue(s) required for the propagation of feature annotation.</text>
</comment>
<dbReference type="InterPro" id="IPR011006">
    <property type="entry name" value="CheY-like_superfamily"/>
</dbReference>
<evidence type="ECO:0000259" key="4">
    <source>
        <dbReference type="PROSITE" id="PS50110"/>
    </source>
</evidence>
<evidence type="ECO:0000256" key="2">
    <source>
        <dbReference type="PROSITE-ProRule" id="PRU00169"/>
    </source>
</evidence>
<organism evidence="5 6">
    <name type="scientific">Serratia proteamaculans</name>
    <dbReference type="NCBI Taxonomy" id="28151"/>
    <lineage>
        <taxon>Bacteria</taxon>
        <taxon>Pseudomonadati</taxon>
        <taxon>Pseudomonadota</taxon>
        <taxon>Gammaproteobacteria</taxon>
        <taxon>Enterobacterales</taxon>
        <taxon>Yersiniaceae</taxon>
        <taxon>Serratia</taxon>
    </lineage>
</organism>
<dbReference type="InterPro" id="IPR000792">
    <property type="entry name" value="Tscrpt_reg_LuxR_C"/>
</dbReference>
<sequence length="231" mass="25754">MTINIAIATEQKLIRCGIKSMIGNMHGGQLGSNENNSYFNIVGDMSTPSELISLLAKNSVELLLLGYSLNTNDNGSNNPLTSMDGYALTKWLISKYPQLKIIIISPYKHTSLIRMMLELGVAGYISMDVSEKTLERVITAVLNNEVYVERHLMKTLFNNQEQDTADITAKESEVLRLLCKGLSLTRIALRMNLSIKTVSAHKLRAMSKLGVNSDCQLYCLLTKTRLFDIAF</sequence>
<dbReference type="PRINTS" id="PR00038">
    <property type="entry name" value="HTHLUXR"/>
</dbReference>
<dbReference type="SUPFAM" id="SSF46894">
    <property type="entry name" value="C-terminal effector domain of the bipartite response regulators"/>
    <property type="match status" value="1"/>
</dbReference>
<dbReference type="GO" id="GO:0000160">
    <property type="term" value="P:phosphorelay signal transduction system"/>
    <property type="evidence" value="ECO:0007669"/>
    <property type="project" value="InterPro"/>
</dbReference>
<dbReference type="Proteomes" id="UP000381260">
    <property type="component" value="Chromosome"/>
</dbReference>
<dbReference type="CDD" id="cd06170">
    <property type="entry name" value="LuxR_C_like"/>
    <property type="match status" value="1"/>
</dbReference>
<dbReference type="PANTHER" id="PTHR43214:SF17">
    <property type="entry name" value="TRANSCRIPTIONAL REGULATORY PROTEIN RCSB"/>
    <property type="match status" value="1"/>
</dbReference>
<dbReference type="GO" id="GO:0003677">
    <property type="term" value="F:DNA binding"/>
    <property type="evidence" value="ECO:0007669"/>
    <property type="project" value="UniProtKB-KW"/>
</dbReference>
<reference evidence="5 6" key="1">
    <citation type="submission" date="2019-11" db="EMBL/GenBank/DDBJ databases">
        <title>The Phosphoenolpyruvate Phosphotransferase System Regulates Serratia proteamaculans 336X Biofilm Formation and Wheat Roots colonization.</title>
        <authorList>
            <person name="Liu F."/>
        </authorList>
    </citation>
    <scope>NUCLEOTIDE SEQUENCE [LARGE SCALE GENOMIC DNA]</scope>
    <source>
        <strain evidence="5 6">336X</strain>
    </source>
</reference>
<dbReference type="SUPFAM" id="SSF52172">
    <property type="entry name" value="CheY-like"/>
    <property type="match status" value="1"/>
</dbReference>
<keyword evidence="1" id="KW-0238">DNA-binding</keyword>
<dbReference type="AlphaFoldDB" id="A0A5Q2V908"/>
<name>A0A5Q2V908_SERPR</name>
<gene>
    <name evidence="5" type="ORF">GHV41_14675</name>
</gene>
<dbReference type="EMBL" id="CP045913">
    <property type="protein sequence ID" value="QGH61992.1"/>
    <property type="molecule type" value="Genomic_DNA"/>
</dbReference>
<proteinExistence type="predicted"/>
<evidence type="ECO:0000256" key="1">
    <source>
        <dbReference type="ARBA" id="ARBA00023125"/>
    </source>
</evidence>
<dbReference type="GO" id="GO:0006355">
    <property type="term" value="P:regulation of DNA-templated transcription"/>
    <property type="evidence" value="ECO:0007669"/>
    <property type="project" value="InterPro"/>
</dbReference>
<evidence type="ECO:0000313" key="5">
    <source>
        <dbReference type="EMBL" id="QGH61992.1"/>
    </source>
</evidence>
<evidence type="ECO:0000313" key="6">
    <source>
        <dbReference type="Proteomes" id="UP000381260"/>
    </source>
</evidence>
<dbReference type="SMART" id="SM00421">
    <property type="entry name" value="HTH_LUXR"/>
    <property type="match status" value="1"/>
</dbReference>